<dbReference type="InterPro" id="IPR007278">
    <property type="entry name" value="DUF397"/>
</dbReference>
<name>A0A372GAW5_9ACTN</name>
<dbReference type="OrthoDB" id="4570646at2"/>
<reference evidence="2 3" key="1">
    <citation type="submission" date="2018-08" db="EMBL/GenBank/DDBJ databases">
        <title>Actinomadura spongicola sp. nov., isolated from marine sponge Leucetta chagosensis.</title>
        <authorList>
            <person name="Li L."/>
            <person name="Lin H.W."/>
        </authorList>
    </citation>
    <scope>NUCLEOTIDE SEQUENCE [LARGE SCALE GENOMIC DNA]</scope>
    <source>
        <strain evidence="2 3">LHW52907</strain>
    </source>
</reference>
<organism evidence="2 3">
    <name type="scientific">Actinomadura spongiicola</name>
    <dbReference type="NCBI Taxonomy" id="2303421"/>
    <lineage>
        <taxon>Bacteria</taxon>
        <taxon>Bacillati</taxon>
        <taxon>Actinomycetota</taxon>
        <taxon>Actinomycetes</taxon>
        <taxon>Streptosporangiales</taxon>
        <taxon>Thermomonosporaceae</taxon>
        <taxon>Actinomadura</taxon>
    </lineage>
</organism>
<sequence length="64" mass="7151">MNEKYSQWRKASHSEAGSECVEVASANDRQTVGIRDSKENNIGNILEITRLDWTALLTIIRSGS</sequence>
<protein>
    <submittedName>
        <fullName evidence="2">DUF397 domain-containing protein</fullName>
    </submittedName>
</protein>
<dbReference type="AlphaFoldDB" id="A0A372GAW5"/>
<dbReference type="Proteomes" id="UP000262882">
    <property type="component" value="Unassembled WGS sequence"/>
</dbReference>
<feature type="domain" description="DUF397" evidence="1">
    <location>
        <begin position="7"/>
        <end position="60"/>
    </location>
</feature>
<keyword evidence="3" id="KW-1185">Reference proteome</keyword>
<evidence type="ECO:0000313" key="2">
    <source>
        <dbReference type="EMBL" id="RFS82491.1"/>
    </source>
</evidence>
<dbReference type="EMBL" id="QVNQ01000009">
    <property type="protein sequence ID" value="RFS82491.1"/>
    <property type="molecule type" value="Genomic_DNA"/>
</dbReference>
<dbReference type="Pfam" id="PF04149">
    <property type="entry name" value="DUF397"/>
    <property type="match status" value="1"/>
</dbReference>
<dbReference type="RefSeq" id="WP_117402876.1">
    <property type="nucleotide sequence ID" value="NZ_QVNQ01000009.1"/>
</dbReference>
<accession>A0A372GAW5</accession>
<gene>
    <name evidence="2" type="ORF">D0T12_27220</name>
</gene>
<proteinExistence type="predicted"/>
<comment type="caution">
    <text evidence="2">The sequence shown here is derived from an EMBL/GenBank/DDBJ whole genome shotgun (WGS) entry which is preliminary data.</text>
</comment>
<evidence type="ECO:0000259" key="1">
    <source>
        <dbReference type="Pfam" id="PF04149"/>
    </source>
</evidence>
<evidence type="ECO:0000313" key="3">
    <source>
        <dbReference type="Proteomes" id="UP000262882"/>
    </source>
</evidence>